<reference evidence="1" key="1">
    <citation type="submission" date="2021-01" db="EMBL/GenBank/DDBJ databases">
        <title>Chromosome-level genome assembly of a human fungal pathogen reveals clustering of transcriptionally co-regulated genes.</title>
        <authorList>
            <person name="Voorhies M."/>
            <person name="Cohen S."/>
            <person name="Shea T.P."/>
            <person name="Petrus S."/>
            <person name="Munoz J.F."/>
            <person name="Poplawski S."/>
            <person name="Goldman W.E."/>
            <person name="Michael T."/>
            <person name="Cuomo C.A."/>
            <person name="Sil A."/>
            <person name="Beyhan S."/>
        </authorList>
    </citation>
    <scope>NUCLEOTIDE SEQUENCE</scope>
    <source>
        <strain evidence="1">H88</strain>
    </source>
</reference>
<proteinExistence type="predicted"/>
<gene>
    <name evidence="1" type="ORF">I7I53_08059</name>
</gene>
<dbReference type="AlphaFoldDB" id="A0A8A1LFW4"/>
<protein>
    <submittedName>
        <fullName evidence="1">Uncharacterized protein</fullName>
    </submittedName>
</protein>
<organism evidence="1 2">
    <name type="scientific">Ajellomyces capsulatus (strain H88)</name>
    <name type="common">Darling's disease fungus</name>
    <name type="synonym">Histoplasma capsulatum</name>
    <dbReference type="NCBI Taxonomy" id="544711"/>
    <lineage>
        <taxon>Eukaryota</taxon>
        <taxon>Fungi</taxon>
        <taxon>Dikarya</taxon>
        <taxon>Ascomycota</taxon>
        <taxon>Pezizomycotina</taxon>
        <taxon>Eurotiomycetes</taxon>
        <taxon>Eurotiomycetidae</taxon>
        <taxon>Onygenales</taxon>
        <taxon>Ajellomycetaceae</taxon>
        <taxon>Histoplasma</taxon>
    </lineage>
</organism>
<accession>A0A8A1LFW4</accession>
<dbReference type="EMBL" id="CP069103">
    <property type="protein sequence ID" value="QSS52430.1"/>
    <property type="molecule type" value="Genomic_DNA"/>
</dbReference>
<evidence type="ECO:0000313" key="1">
    <source>
        <dbReference type="EMBL" id="QSS52430.1"/>
    </source>
</evidence>
<dbReference type="VEuPathDB" id="FungiDB:I7I53_08059"/>
<evidence type="ECO:0000313" key="2">
    <source>
        <dbReference type="Proteomes" id="UP000663419"/>
    </source>
</evidence>
<name>A0A8A1LFW4_AJEC8</name>
<dbReference type="Proteomes" id="UP000663419">
    <property type="component" value="Chromosome 2"/>
</dbReference>
<sequence>MAFNYFVAYACNSLMVLTIESVRIVSKIIPTRVYFQKLRSSERH</sequence>